<evidence type="ECO:0000313" key="4">
    <source>
        <dbReference type="EMBL" id="RGL95123.1"/>
    </source>
</evidence>
<name>A0A3E4TTJ9_9FIRM</name>
<accession>A0A3E4TTJ9</accession>
<dbReference type="InterPro" id="IPR013342">
    <property type="entry name" value="Mandelate_racemase_C"/>
</dbReference>
<dbReference type="EMBL" id="QSSQ01000047">
    <property type="protein sequence ID" value="RGL95123.1"/>
    <property type="molecule type" value="Genomic_DNA"/>
</dbReference>
<keyword evidence="1" id="KW-0479">Metal-binding</keyword>
<evidence type="ECO:0000256" key="1">
    <source>
        <dbReference type="ARBA" id="ARBA00022723"/>
    </source>
</evidence>
<feature type="domain" description="Mandelate racemase/muconate lactonizing enzyme C-terminal" evidence="3">
    <location>
        <begin position="123"/>
        <end position="235"/>
    </location>
</feature>
<dbReference type="Gene3D" id="3.30.390.10">
    <property type="entry name" value="Enolase-like, N-terminal domain"/>
    <property type="match status" value="1"/>
</dbReference>
<dbReference type="GO" id="GO:0016829">
    <property type="term" value="F:lyase activity"/>
    <property type="evidence" value="ECO:0007669"/>
    <property type="project" value="UniProtKB-KW"/>
</dbReference>
<dbReference type="SUPFAM" id="SSF54826">
    <property type="entry name" value="Enolase N-terminal domain-like"/>
    <property type="match status" value="1"/>
</dbReference>
<reference evidence="4 5" key="1">
    <citation type="submission" date="2018-08" db="EMBL/GenBank/DDBJ databases">
        <title>A genome reference for cultivated species of the human gut microbiota.</title>
        <authorList>
            <person name="Zou Y."/>
            <person name="Xue W."/>
            <person name="Luo G."/>
        </authorList>
    </citation>
    <scope>NUCLEOTIDE SEQUENCE [LARGE SCALE GENOMIC DNA]</scope>
    <source>
        <strain evidence="4 5">TF05-11AC</strain>
    </source>
</reference>
<dbReference type="Proteomes" id="UP000261257">
    <property type="component" value="Unassembled WGS sequence"/>
</dbReference>
<comment type="caution">
    <text evidence="4">The sequence shown here is derived from an EMBL/GenBank/DDBJ whole genome shotgun (WGS) entry which is preliminary data.</text>
</comment>
<dbReference type="InterPro" id="IPR034593">
    <property type="entry name" value="DgoD-like"/>
</dbReference>
<dbReference type="SMART" id="SM00922">
    <property type="entry name" value="MR_MLE"/>
    <property type="match status" value="1"/>
</dbReference>
<proteinExistence type="predicted"/>
<keyword evidence="2" id="KW-0456">Lyase</keyword>
<dbReference type="Pfam" id="PF02746">
    <property type="entry name" value="MR_MLE_N"/>
    <property type="match status" value="1"/>
</dbReference>
<gene>
    <name evidence="4" type="ORF">DXC39_28265</name>
</gene>
<dbReference type="InterPro" id="IPR036849">
    <property type="entry name" value="Enolase-like_C_sf"/>
</dbReference>
<dbReference type="SFLD" id="SFLDG00179">
    <property type="entry name" value="mandelate_racemase"/>
    <property type="match status" value="1"/>
</dbReference>
<dbReference type="InterPro" id="IPR029017">
    <property type="entry name" value="Enolase-like_N"/>
</dbReference>
<dbReference type="PANTHER" id="PTHR48080">
    <property type="entry name" value="D-GALACTONATE DEHYDRATASE-RELATED"/>
    <property type="match status" value="1"/>
</dbReference>
<evidence type="ECO:0000313" key="5">
    <source>
        <dbReference type="Proteomes" id="UP000261257"/>
    </source>
</evidence>
<dbReference type="AlphaFoldDB" id="A0A3E4TTJ9"/>
<dbReference type="SUPFAM" id="SSF51604">
    <property type="entry name" value="Enolase C-terminal domain-like"/>
    <property type="match status" value="1"/>
</dbReference>
<dbReference type="Gene3D" id="3.20.20.120">
    <property type="entry name" value="Enolase-like C-terminal domain"/>
    <property type="match status" value="1"/>
</dbReference>
<evidence type="ECO:0000256" key="2">
    <source>
        <dbReference type="ARBA" id="ARBA00023239"/>
    </source>
</evidence>
<organism evidence="4 5">
    <name type="scientific">Hungatella hathewayi</name>
    <dbReference type="NCBI Taxonomy" id="154046"/>
    <lineage>
        <taxon>Bacteria</taxon>
        <taxon>Bacillati</taxon>
        <taxon>Bacillota</taxon>
        <taxon>Clostridia</taxon>
        <taxon>Lachnospirales</taxon>
        <taxon>Lachnospiraceae</taxon>
        <taxon>Hungatella</taxon>
    </lineage>
</organism>
<dbReference type="InterPro" id="IPR029065">
    <property type="entry name" value="Enolase_C-like"/>
</dbReference>
<sequence length="380" mass="41994">MKITDIEILPASKYLFIKVHTDSGITGIGEAGAWGYLDGVAGVLQKFRDYLIGQDPFPIEHHWNFLYRSMYFRGSILMSALAAIDIALWDIKGKALGVPVYEFFGGKCRNKVRSYEAVFHFTPQEAAEACVRLKAKGCDAARLMITADLSQTTASRQNNIFSCKVQKYIDIVKACRNAVGNEFDLILECHRSMDPMEAIAFAKGVESCRPLFLEDPIAPDNMEAMADIAARIDIPIATGERFINIQEFEHAFQRKAAKYVRPDVCALGGLTPCKKVASMAEANYVKIVPHNPLGPVSTAACLQLDAAIPNFAIQEFPSFYHQGNESEMTIEPFQEDGGYIIIPDTPGIGIELVDHITEKFPPKQRSISAQLAFDGSVTDI</sequence>
<dbReference type="Pfam" id="PF13378">
    <property type="entry name" value="MR_MLE_C"/>
    <property type="match status" value="1"/>
</dbReference>
<evidence type="ECO:0000259" key="3">
    <source>
        <dbReference type="SMART" id="SM00922"/>
    </source>
</evidence>
<dbReference type="GO" id="GO:0046872">
    <property type="term" value="F:metal ion binding"/>
    <property type="evidence" value="ECO:0007669"/>
    <property type="project" value="UniProtKB-KW"/>
</dbReference>
<dbReference type="RefSeq" id="WP_117623936.1">
    <property type="nucleotide sequence ID" value="NZ_QRQF01000035.1"/>
</dbReference>
<dbReference type="InterPro" id="IPR013341">
    <property type="entry name" value="Mandelate_racemase_N_dom"/>
</dbReference>
<dbReference type="PANTHER" id="PTHR48080:SF2">
    <property type="entry name" value="D-GALACTONATE DEHYDRATASE"/>
    <property type="match status" value="1"/>
</dbReference>
<protein>
    <submittedName>
        <fullName evidence="4">Mandelate racemase/muconate lactonizing enzyme family protein</fullName>
    </submittedName>
</protein>
<dbReference type="SFLD" id="SFLDS00001">
    <property type="entry name" value="Enolase"/>
    <property type="match status" value="1"/>
</dbReference>
<dbReference type="CDD" id="cd03316">
    <property type="entry name" value="MR_like"/>
    <property type="match status" value="1"/>
</dbReference>